<sequence length="329" mass="36466">MSRILFVFCLLVGFSLSAKETRILSLDGGGVRGVVSLSLLSHLKEGTGIDYQSDFDVYAGTSTGSIIAIALACGMDVNEILKAYKTLSAEVFSGGNHFSIFKPEYDQEKLKHNIKKILRSCGLSDDVLLRDLPKKVVITTVNLDDKAVNRWRMDFLENITPNGGNIKVIDAILESTAAPTYFPAEHDHVDGGMGMNDPTLAALMYAYEPTDDLRDFVILSVGTGYDPRFVKDSEDWGTYDWITHGSAHSGSPALVNLLMDVEAQIPEQVASKLLGDRYRKLNFALPEAIALDDYKSIDHLLKYTREFIGNDLAGWHDTIVWTNEHLSKR</sequence>
<dbReference type="KEGG" id="sng:SNE_A16870"/>
<dbReference type="SUPFAM" id="SSF52151">
    <property type="entry name" value="FabD/lysophospholipase-like"/>
    <property type="match status" value="1"/>
</dbReference>
<dbReference type="GO" id="GO:0016042">
    <property type="term" value="P:lipid catabolic process"/>
    <property type="evidence" value="ECO:0007669"/>
    <property type="project" value="UniProtKB-UniRule"/>
</dbReference>
<dbReference type="Gene3D" id="3.40.1090.10">
    <property type="entry name" value="Cytosolic phospholipase A2 catalytic domain"/>
    <property type="match status" value="1"/>
</dbReference>
<keyword evidence="1 2" id="KW-0443">Lipid metabolism</keyword>
<dbReference type="PANTHER" id="PTHR24138:SF10">
    <property type="entry name" value="PHOSPHOLIPASE A2"/>
    <property type="match status" value="1"/>
</dbReference>
<keyword evidence="2" id="KW-0378">Hydrolase</keyword>
<evidence type="ECO:0000313" key="4">
    <source>
        <dbReference type="EMBL" id="CCB89564.1"/>
    </source>
</evidence>
<keyword evidence="5" id="KW-1185">Reference proteome</keyword>
<evidence type="ECO:0000256" key="2">
    <source>
        <dbReference type="PROSITE-ProRule" id="PRU01161"/>
    </source>
</evidence>
<dbReference type="InterPro" id="IPR047156">
    <property type="entry name" value="Teg/CotR/CapV-like"/>
</dbReference>
<feature type="domain" description="PNPLA" evidence="3">
    <location>
        <begin position="24"/>
        <end position="203"/>
    </location>
</feature>
<name>F8L9M7_SIMNZ</name>
<dbReference type="OrthoDB" id="9807112at2"/>
<dbReference type="HOGENOM" id="CLU_000288_144_9_0"/>
<feature type="active site" description="Nucleophile" evidence="2">
    <location>
        <position position="62"/>
    </location>
</feature>
<evidence type="ECO:0000256" key="1">
    <source>
        <dbReference type="ARBA" id="ARBA00023098"/>
    </source>
</evidence>
<feature type="active site" description="Proton acceptor" evidence="2">
    <location>
        <position position="190"/>
    </location>
</feature>
<keyword evidence="2" id="KW-0442">Lipid degradation</keyword>
<dbReference type="GO" id="GO:0016787">
    <property type="term" value="F:hydrolase activity"/>
    <property type="evidence" value="ECO:0007669"/>
    <property type="project" value="UniProtKB-UniRule"/>
</dbReference>
<evidence type="ECO:0000259" key="3">
    <source>
        <dbReference type="PROSITE" id="PS51635"/>
    </source>
</evidence>
<dbReference type="PANTHER" id="PTHR24138">
    <property type="entry name" value="INTRACELLLAR PHOSPHOLIPASE A FAMILY"/>
    <property type="match status" value="1"/>
</dbReference>
<feature type="short sequence motif" description="GXGXXG" evidence="2">
    <location>
        <begin position="28"/>
        <end position="33"/>
    </location>
</feature>
<dbReference type="eggNOG" id="COG3621">
    <property type="taxonomic scope" value="Bacteria"/>
</dbReference>
<dbReference type="AlphaFoldDB" id="F8L9M7"/>
<proteinExistence type="predicted"/>
<dbReference type="EMBL" id="FR872582">
    <property type="protein sequence ID" value="CCB89564.1"/>
    <property type="molecule type" value="Genomic_DNA"/>
</dbReference>
<reference evidence="4 5" key="2">
    <citation type="journal article" date="2011" name="Mol. Biol. Evol.">
        <title>Unity in variety--the pan-genome of the Chlamydiae.</title>
        <authorList>
            <person name="Collingro A."/>
            <person name="Tischler P."/>
            <person name="Weinmaier T."/>
            <person name="Penz T."/>
            <person name="Heinz E."/>
            <person name="Brunham R.C."/>
            <person name="Read T.D."/>
            <person name="Bavoil P.M."/>
            <person name="Sachse K."/>
            <person name="Kahane S."/>
            <person name="Friedman M.G."/>
            <person name="Rattei T."/>
            <person name="Myers G.S."/>
            <person name="Horn M."/>
        </authorList>
    </citation>
    <scope>NUCLEOTIDE SEQUENCE [LARGE SCALE GENOMIC DNA]</scope>
    <source>
        <strain evidence="5">ATCC VR-1471 / Z</strain>
    </source>
</reference>
<dbReference type="RefSeq" id="WP_013944030.1">
    <property type="nucleotide sequence ID" value="NC_015713.1"/>
</dbReference>
<gene>
    <name evidence="4" type="ordered locus">SNE_A16870</name>
</gene>
<dbReference type="InterPro" id="IPR016035">
    <property type="entry name" value="Acyl_Trfase/lysoPLipase"/>
</dbReference>
<protein>
    <submittedName>
        <fullName evidence="4">Patatin-like phospholipase</fullName>
    </submittedName>
</protein>
<organism evidence="4 5">
    <name type="scientific">Simkania negevensis (strain ATCC VR-1471 / DSM 27360 / Z)</name>
    <dbReference type="NCBI Taxonomy" id="331113"/>
    <lineage>
        <taxon>Bacteria</taxon>
        <taxon>Pseudomonadati</taxon>
        <taxon>Chlamydiota</taxon>
        <taxon>Chlamydiia</taxon>
        <taxon>Parachlamydiales</taxon>
        <taxon>Simkaniaceae</taxon>
        <taxon>Simkania</taxon>
    </lineage>
</organism>
<dbReference type="STRING" id="331113.SNE_A16870"/>
<evidence type="ECO:0000313" key="5">
    <source>
        <dbReference type="Proteomes" id="UP000000496"/>
    </source>
</evidence>
<feature type="short sequence motif" description="GXSXG" evidence="2">
    <location>
        <begin position="60"/>
        <end position="64"/>
    </location>
</feature>
<feature type="short sequence motif" description="DGA/G" evidence="2">
    <location>
        <begin position="190"/>
        <end position="192"/>
    </location>
</feature>
<reference key="1">
    <citation type="journal article" date="2011" name="Mol. Biol. Evol.">
        <title>Unity in variety -- the pan-genome of the Chlamydiae.</title>
        <authorList>
            <person name="Collingro A."/>
            <person name="Tischler P."/>
            <person name="Weinmaier T."/>
            <person name="Penz T."/>
            <person name="Heinz E."/>
            <person name="Brunham R.C."/>
            <person name="Read T.D."/>
            <person name="Bavoil P.M."/>
            <person name="Sachse K."/>
            <person name="Kahane S."/>
            <person name="Friedman M.G."/>
            <person name="Rattei T."/>
            <person name="Myers G.S.A."/>
            <person name="Horn M."/>
        </authorList>
    </citation>
    <scope>NUCLEOTIDE SEQUENCE</scope>
    <source>
        <strain>Z</strain>
    </source>
</reference>
<dbReference type="PROSITE" id="PS51635">
    <property type="entry name" value="PNPLA"/>
    <property type="match status" value="1"/>
</dbReference>
<dbReference type="InterPro" id="IPR002641">
    <property type="entry name" value="PNPLA_dom"/>
</dbReference>
<accession>F8L9M7</accession>
<dbReference type="Pfam" id="PF01734">
    <property type="entry name" value="Patatin"/>
    <property type="match status" value="1"/>
</dbReference>
<dbReference type="Proteomes" id="UP000000496">
    <property type="component" value="Chromosome gsn.131"/>
</dbReference>